<feature type="compositionally biased region" description="Pro residues" evidence="1">
    <location>
        <begin position="1"/>
        <end position="10"/>
    </location>
</feature>
<feature type="compositionally biased region" description="Basic residues" evidence="1">
    <location>
        <begin position="39"/>
        <end position="48"/>
    </location>
</feature>
<proteinExistence type="predicted"/>
<feature type="region of interest" description="Disordered" evidence="1">
    <location>
        <begin position="1"/>
        <end position="101"/>
    </location>
</feature>
<evidence type="ECO:0000313" key="2">
    <source>
        <dbReference type="EMBL" id="KDQ48871.1"/>
    </source>
</evidence>
<sequence length="236" mass="26230">PQSEPQPPAPARSKPRRHTAKAPQPEALVVAPVAPQPKRSGRTKKLAPKLKEFIEDSDDEIPQPEKPKKKLTLTVTLPPKPKPIAGGSRVKTIDFTPEDPKVKIPASSTVLEVPMSYPDVPKFEDRVAHAAPNLPQTQDELDAMIQRAVDKTMEKIVEEELKPLRNEVTDLKTRSRKLERLLEDLSTEVDSGRRGLSEMRAVAVTSDDIARLEKAHDSAMRDLKKQVGLYVSLPKT</sequence>
<dbReference type="InParanoid" id="A0A067PEG8"/>
<dbReference type="AlphaFoldDB" id="A0A067PEG8"/>
<reference evidence="3" key="1">
    <citation type="journal article" date="2014" name="Proc. Natl. Acad. Sci. U.S.A.">
        <title>Extensive sampling of basidiomycete genomes demonstrates inadequacy of the white-rot/brown-rot paradigm for wood decay fungi.</title>
        <authorList>
            <person name="Riley R."/>
            <person name="Salamov A.A."/>
            <person name="Brown D.W."/>
            <person name="Nagy L.G."/>
            <person name="Floudas D."/>
            <person name="Held B.W."/>
            <person name="Levasseur A."/>
            <person name="Lombard V."/>
            <person name="Morin E."/>
            <person name="Otillar R."/>
            <person name="Lindquist E.A."/>
            <person name="Sun H."/>
            <person name="LaButti K.M."/>
            <person name="Schmutz J."/>
            <person name="Jabbour D."/>
            <person name="Luo H."/>
            <person name="Baker S.E."/>
            <person name="Pisabarro A.G."/>
            <person name="Walton J.D."/>
            <person name="Blanchette R.A."/>
            <person name="Henrissat B."/>
            <person name="Martin F."/>
            <person name="Cullen D."/>
            <person name="Hibbett D.S."/>
            <person name="Grigoriev I.V."/>
        </authorList>
    </citation>
    <scope>NUCLEOTIDE SEQUENCE [LARGE SCALE GENOMIC DNA]</scope>
    <source>
        <strain evidence="3">MUCL 33604</strain>
    </source>
</reference>
<protein>
    <submittedName>
        <fullName evidence="2">Uncharacterized protein</fullName>
    </submittedName>
</protein>
<dbReference type="Proteomes" id="UP000027265">
    <property type="component" value="Unassembled WGS sequence"/>
</dbReference>
<dbReference type="HOGENOM" id="CLU_1177833_0_0_1"/>
<keyword evidence="3" id="KW-1185">Reference proteome</keyword>
<accession>A0A067PEG8</accession>
<name>A0A067PEG8_9AGAM</name>
<evidence type="ECO:0000256" key="1">
    <source>
        <dbReference type="SAM" id="MobiDB-lite"/>
    </source>
</evidence>
<gene>
    <name evidence="2" type="ORF">JAAARDRAFT_201382</name>
</gene>
<evidence type="ECO:0000313" key="3">
    <source>
        <dbReference type="Proteomes" id="UP000027265"/>
    </source>
</evidence>
<dbReference type="EMBL" id="KL198000">
    <property type="protein sequence ID" value="KDQ48871.1"/>
    <property type="molecule type" value="Genomic_DNA"/>
</dbReference>
<feature type="non-terminal residue" evidence="2">
    <location>
        <position position="1"/>
    </location>
</feature>
<organism evidence="2 3">
    <name type="scientific">Jaapia argillacea MUCL 33604</name>
    <dbReference type="NCBI Taxonomy" id="933084"/>
    <lineage>
        <taxon>Eukaryota</taxon>
        <taxon>Fungi</taxon>
        <taxon>Dikarya</taxon>
        <taxon>Basidiomycota</taxon>
        <taxon>Agaricomycotina</taxon>
        <taxon>Agaricomycetes</taxon>
        <taxon>Agaricomycetidae</taxon>
        <taxon>Jaapiales</taxon>
        <taxon>Jaapiaceae</taxon>
        <taxon>Jaapia</taxon>
    </lineage>
</organism>